<dbReference type="AlphaFoldDB" id="A0ABD0J300"/>
<protein>
    <submittedName>
        <fullName evidence="1">Uncharacterized protein</fullName>
    </submittedName>
</protein>
<evidence type="ECO:0000313" key="2">
    <source>
        <dbReference type="Proteomes" id="UP001519460"/>
    </source>
</evidence>
<dbReference type="Proteomes" id="UP001519460">
    <property type="component" value="Unassembled WGS sequence"/>
</dbReference>
<accession>A0ABD0J300</accession>
<dbReference type="EMBL" id="JACVVK020000719">
    <property type="protein sequence ID" value="KAK7452254.1"/>
    <property type="molecule type" value="Genomic_DNA"/>
</dbReference>
<comment type="caution">
    <text evidence="1">The sequence shown here is derived from an EMBL/GenBank/DDBJ whole genome shotgun (WGS) entry which is preliminary data.</text>
</comment>
<reference evidence="1 2" key="1">
    <citation type="journal article" date="2023" name="Sci. Data">
        <title>Genome assembly of the Korean intertidal mud-creeper Batillaria attramentaria.</title>
        <authorList>
            <person name="Patra A.K."/>
            <person name="Ho P.T."/>
            <person name="Jun S."/>
            <person name="Lee S.J."/>
            <person name="Kim Y."/>
            <person name="Won Y.J."/>
        </authorList>
    </citation>
    <scope>NUCLEOTIDE SEQUENCE [LARGE SCALE GENOMIC DNA]</scope>
    <source>
        <strain evidence="1">Wonlab-2016</strain>
    </source>
</reference>
<sequence>MILFFSEETFDFTQHREALRVSVLPGQVQAHMAGQQIELAQSILLYTFFFTSVPVTPIPVQTFSSSVDQTSVTVKYIASSGVLIMWCRCHTTGSRAAVNQVCWPSISRSSQIRPSHPTVLATNHALLVPRMQMTATGTLTVTMMNLVLGEHSWHQRGEDAPENL</sequence>
<name>A0ABD0J300_9CAEN</name>
<organism evidence="1 2">
    <name type="scientific">Batillaria attramentaria</name>
    <dbReference type="NCBI Taxonomy" id="370345"/>
    <lineage>
        <taxon>Eukaryota</taxon>
        <taxon>Metazoa</taxon>
        <taxon>Spiralia</taxon>
        <taxon>Lophotrochozoa</taxon>
        <taxon>Mollusca</taxon>
        <taxon>Gastropoda</taxon>
        <taxon>Caenogastropoda</taxon>
        <taxon>Sorbeoconcha</taxon>
        <taxon>Cerithioidea</taxon>
        <taxon>Batillariidae</taxon>
        <taxon>Batillaria</taxon>
    </lineage>
</organism>
<evidence type="ECO:0000313" key="1">
    <source>
        <dbReference type="EMBL" id="KAK7452254.1"/>
    </source>
</evidence>
<keyword evidence="2" id="KW-1185">Reference proteome</keyword>
<gene>
    <name evidence="1" type="ORF">BaRGS_00039735</name>
</gene>
<proteinExistence type="predicted"/>